<organism evidence="1">
    <name type="scientific">Toxocara canis</name>
    <name type="common">Canine roundworm</name>
    <dbReference type="NCBI Taxonomy" id="6265"/>
    <lineage>
        <taxon>Eukaryota</taxon>
        <taxon>Metazoa</taxon>
        <taxon>Ecdysozoa</taxon>
        <taxon>Nematoda</taxon>
        <taxon>Chromadorea</taxon>
        <taxon>Rhabditida</taxon>
        <taxon>Spirurina</taxon>
        <taxon>Ascaridomorpha</taxon>
        <taxon>Ascaridoidea</taxon>
        <taxon>Toxocaridae</taxon>
        <taxon>Toxocara</taxon>
    </lineage>
</organism>
<accession>A0A3P7IQR1</accession>
<dbReference type="EMBL" id="UYWY01025869">
    <property type="protein sequence ID" value="VDM50035.1"/>
    <property type="molecule type" value="Genomic_DNA"/>
</dbReference>
<proteinExistence type="predicted"/>
<name>A0A3P7IQR1_TOXCA</name>
<sequence length="188" mass="20482">MQLKCIAASGGQSSRNGPSEGAACGAIQIGTYRARSSTVQYKPTSETGPQIGWVAALKCIEARLRYQLSFGSCNIVQDPFPICWNLKLSKVHREDLPPTRPTCPATIPPETTSAWYADMSSSSNERSQLMCVRQSSVAGKVDLRRICGLSGVRCEQVPSSYQSACASDILDASSRLIQLQLHKERSRQ</sequence>
<dbReference type="AlphaFoldDB" id="A0A3P7IQR1"/>
<gene>
    <name evidence="1" type="ORF">TCNE_LOCUS18714</name>
</gene>
<protein>
    <submittedName>
        <fullName evidence="1">Uncharacterized protein</fullName>
    </submittedName>
</protein>
<evidence type="ECO:0000313" key="1">
    <source>
        <dbReference type="EMBL" id="VDM50035.1"/>
    </source>
</evidence>
<reference evidence="1" key="1">
    <citation type="submission" date="2018-11" db="EMBL/GenBank/DDBJ databases">
        <authorList>
            <consortium name="Pathogen Informatics"/>
        </authorList>
    </citation>
    <scope>NUCLEOTIDE SEQUENCE [LARGE SCALE GENOMIC DNA]</scope>
</reference>